<evidence type="ECO:0000313" key="4">
    <source>
        <dbReference type="Proteomes" id="UP000245464"/>
    </source>
</evidence>
<reference evidence="2 4" key="1">
    <citation type="journal article" date="2018" name="BMC Genomics">
        <title>Comparative genomics of the wheat fungal pathogen Pyrenophora tritici-repentis reveals chromosomal variations and genome plasticity.</title>
        <authorList>
            <person name="Moolhuijzen P."/>
            <person name="See P.T."/>
            <person name="Hane J.K."/>
            <person name="Shi G."/>
            <person name="Liu Z."/>
            <person name="Oliver R.P."/>
            <person name="Moffat C.S."/>
        </authorList>
    </citation>
    <scope>NUCLEOTIDE SEQUENCE [LARGE SCALE GENOMIC DNA]</scope>
    <source>
        <strain evidence="2">M4</strain>
    </source>
</reference>
<evidence type="ECO:0000313" key="2">
    <source>
        <dbReference type="EMBL" id="KAF7572318.1"/>
    </source>
</evidence>
<dbReference type="AlphaFoldDB" id="A0A5M9L5I4"/>
<reference evidence="3" key="2">
    <citation type="submission" date="2021-05" db="EMBL/GenBank/DDBJ databases">
        <authorList>
            <person name="Moolhuijzen P.M."/>
            <person name="Moffat C.S."/>
        </authorList>
    </citation>
    <scope>NUCLEOTIDE SEQUENCE</scope>
    <source>
        <strain evidence="3">86-124</strain>
    </source>
</reference>
<comment type="caution">
    <text evidence="2">The sequence shown here is derived from an EMBL/GenBank/DDBJ whole genome shotgun (WGS) entry which is preliminary data.</text>
</comment>
<gene>
    <name evidence="3" type="ORF">Ptr86124_003753</name>
    <name evidence="2" type="ORF">PtrM4_098180</name>
</gene>
<dbReference type="Proteomes" id="UP000249757">
    <property type="component" value="Unassembled WGS sequence"/>
</dbReference>
<organism evidence="2 4">
    <name type="scientific">Pyrenophora tritici-repentis</name>
    <dbReference type="NCBI Taxonomy" id="45151"/>
    <lineage>
        <taxon>Eukaryota</taxon>
        <taxon>Fungi</taxon>
        <taxon>Dikarya</taxon>
        <taxon>Ascomycota</taxon>
        <taxon>Pezizomycotina</taxon>
        <taxon>Dothideomycetes</taxon>
        <taxon>Pleosporomycetidae</taxon>
        <taxon>Pleosporales</taxon>
        <taxon>Pleosporineae</taxon>
        <taxon>Pleosporaceae</taxon>
        <taxon>Pyrenophora</taxon>
    </lineage>
</organism>
<keyword evidence="5" id="KW-1185">Reference proteome</keyword>
<dbReference type="EMBL" id="NRDI02000004">
    <property type="protein sequence ID" value="KAI1516816.1"/>
    <property type="molecule type" value="Genomic_DNA"/>
</dbReference>
<sequence length="140" mass="16112">MGQTPISTYSYRGRRSRTSKFFNPSKRKRQKRKIIWILSLAKVISIRDVTFDENTIFNRTIKDLIDSLMHSTLSAIAAYVRTIKLLPPIPDTGTESFYKDDESINTTEEEEDPLGYYNSRKIQDHYLTPLSTPPPAVLLA</sequence>
<accession>A0A5M9L5I4</accession>
<feature type="region of interest" description="Disordered" evidence="1">
    <location>
        <begin position="91"/>
        <end position="114"/>
    </location>
</feature>
<reference evidence="5" key="4">
    <citation type="journal article" date="2022" name="Microb. Genom.">
        <title>A global pangenome for the wheat fungal pathogen Pyrenophora tritici-repentis and prediction of effector protein structural homology.</title>
        <authorList>
            <person name="Moolhuijzen P.M."/>
            <person name="See P.T."/>
            <person name="Shi G."/>
            <person name="Powell H.R."/>
            <person name="Cockram J."/>
            <person name="Jorgensen L.N."/>
            <person name="Benslimane H."/>
            <person name="Strelkov S.E."/>
            <person name="Turner J."/>
            <person name="Liu Z."/>
            <person name="Moffat C.S."/>
        </authorList>
    </citation>
    <scope>NUCLEOTIDE SEQUENCE [LARGE SCALE GENOMIC DNA]</scope>
</reference>
<dbReference type="Proteomes" id="UP000245464">
    <property type="component" value="Chromosome 4"/>
</dbReference>
<evidence type="ECO:0000256" key="1">
    <source>
        <dbReference type="SAM" id="MobiDB-lite"/>
    </source>
</evidence>
<name>A0A5M9L5I4_9PLEO</name>
<evidence type="ECO:0000313" key="5">
    <source>
        <dbReference type="Proteomes" id="UP000249757"/>
    </source>
</evidence>
<protein>
    <submittedName>
        <fullName evidence="2">Uncharacterized protein</fullName>
    </submittedName>
</protein>
<reference evidence="3" key="3">
    <citation type="journal article" date="2022" name="bioRxiv">
        <title>A global pangenome for the wheat fungal pathogen Pyrenophora tritici-repentis and prediction of effector protein structural homology.</title>
        <authorList>
            <person name="Moolhuijzen P."/>
            <person name="See P.T."/>
            <person name="Shi G."/>
            <person name="Powell H.R."/>
            <person name="Cockram J."/>
            <person name="Jorgensen L.N."/>
            <person name="Benslimane H."/>
            <person name="Strelkov S.E."/>
            <person name="Turner J."/>
            <person name="Liu Z."/>
            <person name="Moffat C.S."/>
        </authorList>
    </citation>
    <scope>NUCLEOTIDE SEQUENCE</scope>
    <source>
        <strain evidence="3">86-124</strain>
    </source>
</reference>
<evidence type="ECO:0000313" key="3">
    <source>
        <dbReference type="EMBL" id="KAI1516816.1"/>
    </source>
</evidence>
<dbReference type="EMBL" id="NQIK02000004">
    <property type="protein sequence ID" value="KAF7572318.1"/>
    <property type="molecule type" value="Genomic_DNA"/>
</dbReference>
<proteinExistence type="predicted"/>